<sequence>MKILVSFVLRKGQIERFNKVIPEHLRTRLLRKFILNEYELPKDESELVSLFLEPEESEVYPFRLSEEVLERLDILVDKVNNYGEKLASQKTTNRSSIMRNIMDRIIEKYEKNPVSERKWKMKPVHVTKEQKELLQKYIDQREISAVLEDFILEEYKGPSVSVQELKRRPKEKMEILVITISDDATEYLKKIISQYRAEDKVKMAHILRDAINQLIKKLENENPQKKALELRLKHTIEELMQYSTIEEVQELLENYNTKEE</sequence>
<keyword evidence="1" id="KW-0614">Plasmid</keyword>
<dbReference type="RefSeq" id="WP_256835522.1">
    <property type="nucleotide sequence ID" value="NZ_CP063416.1"/>
</dbReference>
<evidence type="ECO:0000313" key="1">
    <source>
        <dbReference type="EMBL" id="UOE78408.1"/>
    </source>
</evidence>
<dbReference type="EMBL" id="CP063416">
    <property type="protein sequence ID" value="UOE78408.1"/>
    <property type="molecule type" value="Genomic_DNA"/>
</dbReference>
<evidence type="ECO:0000313" key="2">
    <source>
        <dbReference type="Proteomes" id="UP001058458"/>
    </source>
</evidence>
<protein>
    <submittedName>
        <fullName evidence="1">Uncharacterized protein</fullName>
    </submittedName>
</protein>
<dbReference type="Proteomes" id="UP001058458">
    <property type="component" value="Plasmid unnamed2"/>
</dbReference>
<reference evidence="1" key="1">
    <citation type="submission" date="2020-10" db="EMBL/GenBank/DDBJ databases">
        <authorList>
            <person name="Delgado J.A."/>
            <person name="Gonzalez J.M."/>
        </authorList>
    </citation>
    <scope>NUCLEOTIDE SEQUENCE</scope>
    <source>
        <strain evidence="1">23.6</strain>
        <plasmid evidence="1">unnamed2</plasmid>
    </source>
</reference>
<accession>A0AB38R481</accession>
<proteinExistence type="predicted"/>
<name>A0AB38R481_PARTM</name>
<geneLocation type="plasmid" evidence="1 2">
    <name>unnamed2</name>
</geneLocation>
<organism evidence="1 2">
    <name type="scientific">Parageobacillus thermoglucosidasius</name>
    <name type="common">Geobacillus thermoglucosidasius</name>
    <dbReference type="NCBI Taxonomy" id="1426"/>
    <lineage>
        <taxon>Bacteria</taxon>
        <taxon>Bacillati</taxon>
        <taxon>Bacillota</taxon>
        <taxon>Bacilli</taxon>
        <taxon>Bacillales</taxon>
        <taxon>Anoxybacillaceae</taxon>
        <taxon>Parageobacillus</taxon>
    </lineage>
</organism>
<dbReference type="AlphaFoldDB" id="A0AB38R481"/>
<gene>
    <name evidence="1" type="ORF">IMI45_20130</name>
</gene>